<evidence type="ECO:0000256" key="4">
    <source>
        <dbReference type="ARBA" id="ARBA00022833"/>
    </source>
</evidence>
<dbReference type="CDD" id="cd09609">
    <property type="entry name" value="M3B_PepF"/>
    <property type="match status" value="1"/>
</dbReference>
<dbReference type="InterPro" id="IPR034009">
    <property type="entry name" value="M3B_PepF_4"/>
</dbReference>
<comment type="caution">
    <text evidence="9">The sequence shown here is derived from an EMBL/GenBank/DDBJ whole genome shotgun (WGS) entry which is preliminary data.</text>
</comment>
<dbReference type="AlphaFoldDB" id="A0A5R9DVZ4"/>
<dbReference type="OrthoDB" id="9766487at2"/>
<feature type="domain" description="Oligopeptidase F N-terminal" evidence="8">
    <location>
        <begin position="118"/>
        <end position="186"/>
    </location>
</feature>
<evidence type="ECO:0000259" key="7">
    <source>
        <dbReference type="Pfam" id="PF01432"/>
    </source>
</evidence>
<evidence type="ECO:0000256" key="1">
    <source>
        <dbReference type="ARBA" id="ARBA00022670"/>
    </source>
</evidence>
<keyword evidence="2 6" id="KW-0479">Metal-binding</keyword>
<organism evidence="9 10">
    <name type="scientific">Ruoffia tabacinasalis</name>
    <dbReference type="NCBI Taxonomy" id="87458"/>
    <lineage>
        <taxon>Bacteria</taxon>
        <taxon>Bacillati</taxon>
        <taxon>Bacillota</taxon>
        <taxon>Bacilli</taxon>
        <taxon>Lactobacillales</taxon>
        <taxon>Aerococcaceae</taxon>
        <taxon>Ruoffia</taxon>
    </lineage>
</organism>
<protein>
    <recommendedName>
        <fullName evidence="6">Oligopeptidase F</fullName>
        <ecNumber evidence="6">3.4.24.-</ecNumber>
    </recommendedName>
</protein>
<keyword evidence="1 6" id="KW-0645">Protease</keyword>
<sequence>MTKQNGPLPTRDLLNKEETWDLSLLFVTQAEYEKAIEALKEKVATFNTDYKGNLTNVGTILSALNDFDDINVRMGKVFQYGSLAYEVDKLDDTNEANALKLGQLSEWLGVRLSFFESELANLSEEMLNELTATEEGQKFKAFIDRIKYNKPMMLDPMIEETLSSLSGSLTNHSDMYNTVKFQDMIFPDFVVGSETYSNSFAGFEQDFEGHMNKEIRHAAWKSFHQGLSNHQHTVAANYINHVQTEKKMATLRGFDSVFDYLLHDQQISRDSYNLIIDTLTTELAPVFRRYAKLLKEEQELDKVTLADIKMPFSKDEPMSISIDESREMIESALSVFGDEYLGYVKQAFDERWIDYPMNQSKSTGGFCSTIADGPSYILLNWTGLLSEVLVLAHELGHAGHFQLTYQNQLSITPEASLYFIEAPSTANEVIMCQYLLNQPIENDAKRSLIAEFITRTYFHNMVTHLLEADFQRKVYEAVDNDEVLNANRLNGFFKETLENFWADAVEINDGAELTWMRQPHYYMGLYSYTYSAGLTIGTQVGQMIADNDQEAVSAWLDNLAAGGTKDALELAAHVDVDMTNADAIRQAIQFVDGLIDQIEELA</sequence>
<dbReference type="Proteomes" id="UP000306420">
    <property type="component" value="Unassembled WGS sequence"/>
</dbReference>
<dbReference type="InterPro" id="IPR013647">
    <property type="entry name" value="OligopepF_N_dom"/>
</dbReference>
<comment type="function">
    <text evidence="6">Has oligopeptidase activity and degrades a variety of small bioactive peptides.</text>
</comment>
<proteinExistence type="inferred from homology"/>
<evidence type="ECO:0000256" key="6">
    <source>
        <dbReference type="RuleBase" id="RU368091"/>
    </source>
</evidence>
<evidence type="ECO:0000256" key="3">
    <source>
        <dbReference type="ARBA" id="ARBA00022801"/>
    </source>
</evidence>
<dbReference type="RefSeq" id="WP_138404574.1">
    <property type="nucleotide sequence ID" value="NZ_VBSP01000018.1"/>
</dbReference>
<accession>A0A5R9DVZ4</accession>
<dbReference type="EMBL" id="VBSP01000018">
    <property type="protein sequence ID" value="TLQ41246.1"/>
    <property type="molecule type" value="Genomic_DNA"/>
</dbReference>
<name>A0A5R9DVZ4_9LACT</name>
<dbReference type="SUPFAM" id="SSF55486">
    <property type="entry name" value="Metalloproteases ('zincins'), catalytic domain"/>
    <property type="match status" value="1"/>
</dbReference>
<dbReference type="EC" id="3.4.24.-" evidence="6"/>
<evidence type="ECO:0000313" key="9">
    <source>
        <dbReference type="EMBL" id="TLQ41246.1"/>
    </source>
</evidence>
<evidence type="ECO:0000256" key="2">
    <source>
        <dbReference type="ARBA" id="ARBA00022723"/>
    </source>
</evidence>
<dbReference type="NCBIfam" id="TIGR00181">
    <property type="entry name" value="pepF"/>
    <property type="match status" value="1"/>
</dbReference>
<dbReference type="InterPro" id="IPR001567">
    <property type="entry name" value="Pept_M3A_M3B_dom"/>
</dbReference>
<keyword evidence="4 6" id="KW-0862">Zinc</keyword>
<keyword evidence="5 6" id="KW-0482">Metalloprotease</keyword>
<gene>
    <name evidence="9" type="primary">pepF</name>
    <name evidence="9" type="ORF">FEZ33_06395</name>
</gene>
<dbReference type="GO" id="GO:0006508">
    <property type="term" value="P:proteolysis"/>
    <property type="evidence" value="ECO:0007669"/>
    <property type="project" value="UniProtKB-KW"/>
</dbReference>
<evidence type="ECO:0000259" key="8">
    <source>
        <dbReference type="Pfam" id="PF08439"/>
    </source>
</evidence>
<dbReference type="Gene3D" id="1.10.1370.20">
    <property type="entry name" value="Oligoendopeptidase f, C-terminal domain"/>
    <property type="match status" value="1"/>
</dbReference>
<dbReference type="InterPro" id="IPR004438">
    <property type="entry name" value="Peptidase_M3B"/>
</dbReference>
<dbReference type="Pfam" id="PF01432">
    <property type="entry name" value="Peptidase_M3"/>
    <property type="match status" value="1"/>
</dbReference>
<dbReference type="Gene3D" id="1.20.140.70">
    <property type="entry name" value="Oligopeptidase f, N-terminal domain"/>
    <property type="match status" value="1"/>
</dbReference>
<dbReference type="InterPro" id="IPR042088">
    <property type="entry name" value="OligoPept_F_C"/>
</dbReference>
<dbReference type="Pfam" id="PF08439">
    <property type="entry name" value="Peptidase_M3_N"/>
    <property type="match status" value="1"/>
</dbReference>
<reference evidence="9 10" key="1">
    <citation type="submission" date="2019-05" db="EMBL/GenBank/DDBJ databases">
        <title>The metagenome of a microbial culture collection derived from dairy environment covers the genomic content of the human microbiome.</title>
        <authorList>
            <person name="Roder T."/>
            <person name="Wuthrich D."/>
            <person name="Sattari Z."/>
            <person name="Von Ah U."/>
            <person name="Bar C."/>
            <person name="Ronchi F."/>
            <person name="Macpherson A.J."/>
            <person name="Ganal-Vonarburg S.C."/>
            <person name="Bruggmann R."/>
            <person name="Vergeres G."/>
        </authorList>
    </citation>
    <scope>NUCLEOTIDE SEQUENCE [LARGE SCALE GENOMIC DNA]</scope>
    <source>
        <strain evidence="9 10">FAM 24227</strain>
    </source>
</reference>
<feature type="domain" description="Peptidase M3A/M3B catalytic" evidence="7">
    <location>
        <begin position="212"/>
        <end position="589"/>
    </location>
</feature>
<comment type="cofactor">
    <cofactor evidence="6">
        <name>Zn(2+)</name>
        <dbReference type="ChEBI" id="CHEBI:29105"/>
    </cofactor>
    <text evidence="6">Binds 1 zinc ion.</text>
</comment>
<evidence type="ECO:0000313" key="10">
    <source>
        <dbReference type="Proteomes" id="UP000306420"/>
    </source>
</evidence>
<dbReference type="GO" id="GO:0046872">
    <property type="term" value="F:metal ion binding"/>
    <property type="evidence" value="ECO:0007669"/>
    <property type="project" value="UniProtKB-UniRule"/>
</dbReference>
<keyword evidence="3 6" id="KW-0378">Hydrolase</keyword>
<evidence type="ECO:0000256" key="5">
    <source>
        <dbReference type="ARBA" id="ARBA00023049"/>
    </source>
</evidence>
<dbReference type="GO" id="GO:0004222">
    <property type="term" value="F:metalloendopeptidase activity"/>
    <property type="evidence" value="ECO:0007669"/>
    <property type="project" value="UniProtKB-UniRule"/>
</dbReference>
<comment type="similarity">
    <text evidence="6">Belongs to the peptidase M3B family.</text>
</comment>